<dbReference type="InterPro" id="IPR036425">
    <property type="entry name" value="MoaB/Mog-like_dom_sf"/>
</dbReference>
<dbReference type="OrthoDB" id="9784492at2"/>
<gene>
    <name evidence="9" type="primary">moaB</name>
    <name evidence="10" type="synonym">mog</name>
    <name evidence="10" type="ORF">KsCSTR_19520</name>
    <name evidence="11" type="ORF">KSMBR1_0670</name>
    <name evidence="9" type="ORF">kuste3471</name>
</gene>
<evidence type="ECO:0000259" key="8">
    <source>
        <dbReference type="SMART" id="SM00852"/>
    </source>
</evidence>
<dbReference type="EMBL" id="CT573071">
    <property type="protein sequence ID" value="CAJ74234.1"/>
    <property type="molecule type" value="Genomic_DNA"/>
</dbReference>
<dbReference type="RefSeq" id="WP_099324059.1">
    <property type="nucleotide sequence ID" value="NZ_CP049055.1"/>
</dbReference>
<comment type="similarity">
    <text evidence="2 7">Belongs to the MoaB/Mog family.</text>
</comment>
<sequence>MIRTAIVTLSDKGSKGEREDKSGEIIRTMLQQINTSIVAYEIIPDEKDLIIKKLREFSKLSDLIITTGGTGVGPRDITPEATRAVIEKELPGFGEAMRMEGMKHTPRAMGSRAVAGIYRQTLIINLPGSPKGVAENLSVVLPVIPHTINLIKGTVTDCAKDREQHPHR</sequence>
<dbReference type="EMBL" id="CP049055">
    <property type="protein sequence ID" value="QII11331.1"/>
    <property type="molecule type" value="Genomic_DNA"/>
</dbReference>
<dbReference type="EMBL" id="LT934425">
    <property type="protein sequence ID" value="SOH03184.1"/>
    <property type="molecule type" value="Genomic_DNA"/>
</dbReference>
<dbReference type="GO" id="GO:0006777">
    <property type="term" value="P:Mo-molybdopterin cofactor biosynthetic process"/>
    <property type="evidence" value="ECO:0007669"/>
    <property type="project" value="UniProtKB-UniRule"/>
</dbReference>
<keyword evidence="4 7" id="KW-0501">Molybdenum cofactor biosynthesis</keyword>
<dbReference type="SUPFAM" id="SSF53218">
    <property type="entry name" value="Molybdenum cofactor biosynthesis proteins"/>
    <property type="match status" value="1"/>
</dbReference>
<evidence type="ECO:0000256" key="6">
    <source>
        <dbReference type="ARBA" id="ARBA00058212"/>
    </source>
</evidence>
<dbReference type="AlphaFoldDB" id="Q1Q2J0"/>
<keyword evidence="10" id="KW-0548">Nucleotidyltransferase</keyword>
<reference evidence="9" key="1">
    <citation type="journal article" date="2006" name="Nature">
        <title>Deciphering the evolution and metabolism of an anammox bacterium from a community genome.</title>
        <authorList>
            <person name="Strous M."/>
            <person name="Pelletier E."/>
            <person name="Mangenot S."/>
            <person name="Rattei T."/>
            <person name="Lehner A."/>
            <person name="Taylor M.W."/>
            <person name="Horn M."/>
            <person name="Daims H."/>
            <person name="Bartol-Mavel D."/>
            <person name="Wincker P."/>
            <person name="Barbe V."/>
            <person name="Fonknechten N."/>
            <person name="Vallenet D."/>
            <person name="Segurens B."/>
            <person name="Schenowitz-Truong C."/>
            <person name="Medigue C."/>
            <person name="Collingro A."/>
            <person name="Snel B."/>
            <person name="Dutilh B.E."/>
            <person name="OpDenCamp H.J.M."/>
            <person name="vanDerDrift C."/>
            <person name="Cirpus I."/>
            <person name="vanDePas-Schoonen K.T."/>
            <person name="Harhangi H.R."/>
            <person name="vanNiftrik L."/>
            <person name="Schmid M."/>
            <person name="Keltjens J."/>
            <person name="vanDeVossenberg J."/>
            <person name="Kartal B."/>
            <person name="Meier H."/>
            <person name="Frishman D."/>
            <person name="Huynen M.A."/>
            <person name="Mewes H."/>
            <person name="Weissenbach J."/>
            <person name="Jetten M.S.M."/>
            <person name="Wagner M."/>
            <person name="LePaslier D."/>
        </authorList>
    </citation>
    <scope>NUCLEOTIDE SEQUENCE</scope>
</reference>
<dbReference type="InterPro" id="IPR012245">
    <property type="entry name" value="MoaB"/>
</dbReference>
<evidence type="ECO:0000313" key="9">
    <source>
        <dbReference type="EMBL" id="CAJ74234.1"/>
    </source>
</evidence>
<evidence type="ECO:0000256" key="4">
    <source>
        <dbReference type="ARBA" id="ARBA00023150"/>
    </source>
</evidence>
<comment type="pathway">
    <text evidence="1 7">Cofactor biosynthesis; molybdopterin biosynthesis.</text>
</comment>
<evidence type="ECO:0000256" key="5">
    <source>
        <dbReference type="ARBA" id="ARBA00051131"/>
    </source>
</evidence>
<dbReference type="PANTHER" id="PTHR43764:SF1">
    <property type="entry name" value="MOLYBDOPTERIN MOLYBDOTRANSFERASE"/>
    <property type="match status" value="1"/>
</dbReference>
<evidence type="ECO:0000256" key="7">
    <source>
        <dbReference type="PIRNR" id="PIRNR006443"/>
    </source>
</evidence>
<dbReference type="GO" id="GO:0061598">
    <property type="term" value="F:molybdopterin adenylyltransferase activity"/>
    <property type="evidence" value="ECO:0007669"/>
    <property type="project" value="UniProtKB-EC"/>
</dbReference>
<proteinExistence type="inferred from homology"/>
<dbReference type="KEGG" id="kst:KSMBR1_0670"/>
<dbReference type="PANTHER" id="PTHR43764">
    <property type="entry name" value="MOLYBDENUM COFACTOR BIOSYNTHESIS"/>
    <property type="match status" value="1"/>
</dbReference>
<evidence type="ECO:0000256" key="3">
    <source>
        <dbReference type="ARBA" id="ARBA00015262"/>
    </source>
</evidence>
<reference evidence="10 13" key="5">
    <citation type="submission" date="2020-02" db="EMBL/GenBank/DDBJ databases">
        <title>Newly sequenced genome of strain CSTR1 showed variability in Candidatus Kuenenia stuttgartiensis genomes.</title>
        <authorList>
            <person name="Ding C."/>
            <person name="Adrian L."/>
        </authorList>
    </citation>
    <scope>NUCLEOTIDE SEQUENCE [LARGE SCALE GENOMIC DNA]</scope>
    <source>
        <strain evidence="10 13">CSTR1</strain>
    </source>
</reference>
<dbReference type="NCBIfam" id="TIGR00177">
    <property type="entry name" value="molyb_syn"/>
    <property type="match status" value="1"/>
</dbReference>
<evidence type="ECO:0000256" key="1">
    <source>
        <dbReference type="ARBA" id="ARBA00005046"/>
    </source>
</evidence>
<evidence type="ECO:0000256" key="2">
    <source>
        <dbReference type="ARBA" id="ARBA00006112"/>
    </source>
</evidence>
<comment type="catalytic activity">
    <reaction evidence="5">
        <text>molybdopterin + ATP + H(+) = adenylyl-molybdopterin + diphosphate</text>
        <dbReference type="Rhea" id="RHEA:31331"/>
        <dbReference type="ChEBI" id="CHEBI:15378"/>
        <dbReference type="ChEBI" id="CHEBI:30616"/>
        <dbReference type="ChEBI" id="CHEBI:33019"/>
        <dbReference type="ChEBI" id="CHEBI:58698"/>
        <dbReference type="ChEBI" id="CHEBI:62727"/>
        <dbReference type="EC" id="2.7.7.75"/>
    </reaction>
</comment>
<feature type="domain" description="MoaB/Mog" evidence="8">
    <location>
        <begin position="5"/>
        <end position="147"/>
    </location>
</feature>
<dbReference type="Pfam" id="PF00994">
    <property type="entry name" value="MoCF_biosynth"/>
    <property type="match status" value="1"/>
</dbReference>
<keyword evidence="12" id="KW-1185">Reference proteome</keyword>
<reference evidence="12" key="3">
    <citation type="submission" date="2017-10" db="EMBL/GenBank/DDBJ databases">
        <authorList>
            <person name="Frank J."/>
        </authorList>
    </citation>
    <scope>NUCLEOTIDE SEQUENCE [LARGE SCALE GENOMIC DNA]</scope>
</reference>
<evidence type="ECO:0000313" key="10">
    <source>
        <dbReference type="EMBL" id="QII11331.1"/>
    </source>
</evidence>
<reference evidence="11" key="4">
    <citation type="submission" date="2017-10" db="EMBL/GenBank/DDBJ databases">
        <authorList>
            <person name="Banno H."/>
            <person name="Chua N.-H."/>
        </authorList>
    </citation>
    <scope>NUCLEOTIDE SEQUENCE [LARGE SCALE GENOMIC DNA]</scope>
    <source>
        <strain evidence="11">Kuenenia_mbr1_ru-nijmegen</strain>
    </source>
</reference>
<comment type="function">
    <text evidence="7">May be involved in the biosynthesis of molybdopterin.</text>
</comment>
<dbReference type="UniPathway" id="UPA00344"/>
<reference evidence="9" key="2">
    <citation type="submission" date="2006-01" db="EMBL/GenBank/DDBJ databases">
        <authorList>
            <person name="Genoscope"/>
        </authorList>
    </citation>
    <scope>NUCLEOTIDE SEQUENCE</scope>
</reference>
<name>Q1Q2J0_KUEST</name>
<dbReference type="InterPro" id="IPR051920">
    <property type="entry name" value="MPT_Adenylyltrnsfr/MoaC-Rel"/>
</dbReference>
<organism evidence="9">
    <name type="scientific">Kuenenia stuttgartiensis</name>
    <dbReference type="NCBI Taxonomy" id="174633"/>
    <lineage>
        <taxon>Bacteria</taxon>
        <taxon>Pseudomonadati</taxon>
        <taxon>Planctomycetota</taxon>
        <taxon>Candidatus Brocadiia</taxon>
        <taxon>Candidatus Brocadiales</taxon>
        <taxon>Candidatus Brocadiaceae</taxon>
        <taxon>Candidatus Kuenenia</taxon>
    </lineage>
</organism>
<dbReference type="Gene3D" id="3.40.980.10">
    <property type="entry name" value="MoaB/Mog-like domain"/>
    <property type="match status" value="1"/>
</dbReference>
<comment type="function">
    <text evidence="6">Catalyzes the adenylation of molybdopterin as part of the biosynthesis of the molybdenum-cofactor.</text>
</comment>
<dbReference type="Proteomes" id="UP000221734">
    <property type="component" value="Chromosome Kuenenia_stuttgartiensis_MBR1"/>
</dbReference>
<dbReference type="Proteomes" id="UP000501926">
    <property type="component" value="Chromosome"/>
</dbReference>
<dbReference type="InterPro" id="IPR001453">
    <property type="entry name" value="MoaB/Mog_dom"/>
</dbReference>
<dbReference type="PROSITE" id="PS01078">
    <property type="entry name" value="MOCF_BIOSYNTHESIS_1"/>
    <property type="match status" value="1"/>
</dbReference>
<dbReference type="CDD" id="cd00886">
    <property type="entry name" value="MogA_MoaB"/>
    <property type="match status" value="1"/>
</dbReference>
<evidence type="ECO:0000313" key="12">
    <source>
        <dbReference type="Proteomes" id="UP000221734"/>
    </source>
</evidence>
<evidence type="ECO:0000313" key="11">
    <source>
        <dbReference type="EMBL" id="SOH03184.1"/>
    </source>
</evidence>
<dbReference type="PIRSF" id="PIRSF006443">
    <property type="entry name" value="MoaB"/>
    <property type="match status" value="1"/>
</dbReference>
<accession>Q1Q2J0</accession>
<protein>
    <recommendedName>
        <fullName evidence="3 7">Molybdenum cofactor biosynthesis protein B</fullName>
    </recommendedName>
</protein>
<keyword evidence="10" id="KW-0808">Transferase</keyword>
<dbReference type="InterPro" id="IPR008284">
    <property type="entry name" value="MoCF_biosynth_CS"/>
</dbReference>
<evidence type="ECO:0000313" key="13">
    <source>
        <dbReference type="Proteomes" id="UP000501926"/>
    </source>
</evidence>
<dbReference type="SMART" id="SM00852">
    <property type="entry name" value="MoCF_biosynth"/>
    <property type="match status" value="1"/>
</dbReference>